<protein>
    <submittedName>
        <fullName evidence="1">Uncharacterized protein</fullName>
    </submittedName>
</protein>
<evidence type="ECO:0000313" key="2">
    <source>
        <dbReference type="Proteomes" id="UP000193642"/>
    </source>
</evidence>
<gene>
    <name evidence="1" type="ORF">BCR33DRAFT_326393</name>
</gene>
<dbReference type="AlphaFoldDB" id="A0A1Y2C4I4"/>
<sequence>MYSSGSIYCWLHNHYTRDLRAYFSVIFTVAYARFACNTGNSSFKGRTDVIYSIREYEALRPYLRDWLRRWAAKYLIPDIISTIPYGLIFGLHSPHFVFCD</sequence>
<organism evidence="1 2">
    <name type="scientific">Rhizoclosmatium globosum</name>
    <dbReference type="NCBI Taxonomy" id="329046"/>
    <lineage>
        <taxon>Eukaryota</taxon>
        <taxon>Fungi</taxon>
        <taxon>Fungi incertae sedis</taxon>
        <taxon>Chytridiomycota</taxon>
        <taxon>Chytridiomycota incertae sedis</taxon>
        <taxon>Chytridiomycetes</taxon>
        <taxon>Chytridiales</taxon>
        <taxon>Chytriomycetaceae</taxon>
        <taxon>Rhizoclosmatium</taxon>
    </lineage>
</organism>
<comment type="caution">
    <text evidence="1">The sequence shown here is derived from an EMBL/GenBank/DDBJ whole genome shotgun (WGS) entry which is preliminary data.</text>
</comment>
<dbReference type="EMBL" id="MCGO01000030">
    <property type="protein sequence ID" value="ORY41856.1"/>
    <property type="molecule type" value="Genomic_DNA"/>
</dbReference>
<name>A0A1Y2C4I4_9FUNG</name>
<evidence type="ECO:0000313" key="1">
    <source>
        <dbReference type="EMBL" id="ORY41856.1"/>
    </source>
</evidence>
<keyword evidence="2" id="KW-1185">Reference proteome</keyword>
<reference evidence="1 2" key="1">
    <citation type="submission" date="2016-07" db="EMBL/GenBank/DDBJ databases">
        <title>Pervasive Adenine N6-methylation of Active Genes in Fungi.</title>
        <authorList>
            <consortium name="DOE Joint Genome Institute"/>
            <person name="Mondo S.J."/>
            <person name="Dannebaum R.O."/>
            <person name="Kuo R.C."/>
            <person name="Labutti K."/>
            <person name="Haridas S."/>
            <person name="Kuo A."/>
            <person name="Salamov A."/>
            <person name="Ahrendt S.R."/>
            <person name="Lipzen A."/>
            <person name="Sullivan W."/>
            <person name="Andreopoulos W.B."/>
            <person name="Clum A."/>
            <person name="Lindquist E."/>
            <person name="Daum C."/>
            <person name="Ramamoorthy G.K."/>
            <person name="Gryganskyi A."/>
            <person name="Culley D."/>
            <person name="Magnuson J.K."/>
            <person name="James T.Y."/>
            <person name="O'Malley M.A."/>
            <person name="Stajich J.E."/>
            <person name="Spatafora J.W."/>
            <person name="Visel A."/>
            <person name="Grigoriev I.V."/>
        </authorList>
    </citation>
    <scope>NUCLEOTIDE SEQUENCE [LARGE SCALE GENOMIC DNA]</scope>
    <source>
        <strain evidence="1 2">JEL800</strain>
    </source>
</reference>
<dbReference type="Proteomes" id="UP000193642">
    <property type="component" value="Unassembled WGS sequence"/>
</dbReference>
<proteinExistence type="predicted"/>
<accession>A0A1Y2C4I4</accession>